<dbReference type="PANTHER" id="PTHR43811">
    <property type="entry name" value="FKBP-TYPE PEPTIDYL-PROLYL CIS-TRANS ISOMERASE FKPA"/>
    <property type="match status" value="1"/>
</dbReference>
<accession>A0A3B0W9C5</accession>
<dbReference type="Gene3D" id="3.10.50.40">
    <property type="match status" value="1"/>
</dbReference>
<evidence type="ECO:0000256" key="4">
    <source>
        <dbReference type="ARBA" id="ARBA00023235"/>
    </source>
</evidence>
<dbReference type="PANTHER" id="PTHR43811:SF19">
    <property type="entry name" value="39 KDA FK506-BINDING NUCLEAR PROTEIN"/>
    <property type="match status" value="1"/>
</dbReference>
<dbReference type="SUPFAM" id="SSF54534">
    <property type="entry name" value="FKBP-like"/>
    <property type="match status" value="1"/>
</dbReference>
<dbReference type="FunFam" id="3.10.50.40:FF:000006">
    <property type="entry name" value="Peptidyl-prolyl cis-trans isomerase"/>
    <property type="match status" value="1"/>
</dbReference>
<dbReference type="InterPro" id="IPR001179">
    <property type="entry name" value="PPIase_FKBP_dom"/>
</dbReference>
<feature type="domain" description="PPIase FKBP-type" evidence="5">
    <location>
        <begin position="145"/>
        <end position="231"/>
    </location>
</feature>
<comment type="catalytic activity">
    <reaction evidence="1">
        <text>[protein]-peptidylproline (omega=180) = [protein]-peptidylproline (omega=0)</text>
        <dbReference type="Rhea" id="RHEA:16237"/>
        <dbReference type="Rhea" id="RHEA-COMP:10747"/>
        <dbReference type="Rhea" id="RHEA-COMP:10748"/>
        <dbReference type="ChEBI" id="CHEBI:83833"/>
        <dbReference type="ChEBI" id="CHEBI:83834"/>
        <dbReference type="EC" id="5.2.1.8"/>
    </reaction>
</comment>
<gene>
    <name evidence="6" type="ORF">MNBD_GAMMA03-1803</name>
</gene>
<dbReference type="Pfam" id="PF00254">
    <property type="entry name" value="FKBP_C"/>
    <property type="match status" value="1"/>
</dbReference>
<dbReference type="Pfam" id="PF01346">
    <property type="entry name" value="FKBP_N"/>
    <property type="match status" value="1"/>
</dbReference>
<evidence type="ECO:0000256" key="3">
    <source>
        <dbReference type="ARBA" id="ARBA00023110"/>
    </source>
</evidence>
<dbReference type="InterPro" id="IPR000774">
    <property type="entry name" value="PPIase_FKBP_N"/>
</dbReference>
<dbReference type="InterPro" id="IPR046357">
    <property type="entry name" value="PPIase_dom_sf"/>
</dbReference>
<evidence type="ECO:0000256" key="2">
    <source>
        <dbReference type="ARBA" id="ARBA00013194"/>
    </source>
</evidence>
<dbReference type="AlphaFoldDB" id="A0A3B0W9C5"/>
<name>A0A3B0W9C5_9ZZZZ</name>
<dbReference type="InterPro" id="IPR036944">
    <property type="entry name" value="PPIase_FKBP_N_sf"/>
</dbReference>
<evidence type="ECO:0000256" key="1">
    <source>
        <dbReference type="ARBA" id="ARBA00000971"/>
    </source>
</evidence>
<dbReference type="GO" id="GO:0006457">
    <property type="term" value="P:protein folding"/>
    <property type="evidence" value="ECO:0007669"/>
    <property type="project" value="InterPro"/>
</dbReference>
<keyword evidence="4 6" id="KW-0413">Isomerase</keyword>
<keyword evidence="3" id="KW-0697">Rotamase</keyword>
<dbReference type="Gene3D" id="1.10.287.460">
    <property type="entry name" value="Peptidyl-prolyl cis-trans isomerase, FKBP-type, N-terminal domain"/>
    <property type="match status" value="1"/>
</dbReference>
<reference evidence="6" key="1">
    <citation type="submission" date="2018-06" db="EMBL/GenBank/DDBJ databases">
        <authorList>
            <person name="Zhirakovskaya E."/>
        </authorList>
    </citation>
    <scope>NUCLEOTIDE SEQUENCE</scope>
</reference>
<protein>
    <recommendedName>
        <fullName evidence="2">peptidylprolyl isomerase</fullName>
        <ecNumber evidence="2">5.2.1.8</ecNumber>
    </recommendedName>
</protein>
<dbReference type="EC" id="5.2.1.8" evidence="2"/>
<dbReference type="EMBL" id="UOFC01000251">
    <property type="protein sequence ID" value="VAW49040.1"/>
    <property type="molecule type" value="Genomic_DNA"/>
</dbReference>
<proteinExistence type="predicted"/>
<dbReference type="GO" id="GO:0003755">
    <property type="term" value="F:peptidyl-prolyl cis-trans isomerase activity"/>
    <property type="evidence" value="ECO:0007669"/>
    <property type="project" value="UniProtKB-KW"/>
</dbReference>
<evidence type="ECO:0000259" key="5">
    <source>
        <dbReference type="PROSITE" id="PS50059"/>
    </source>
</evidence>
<evidence type="ECO:0000313" key="6">
    <source>
        <dbReference type="EMBL" id="VAW49040.1"/>
    </source>
</evidence>
<dbReference type="PROSITE" id="PS50059">
    <property type="entry name" value="FKBP_PPIASE"/>
    <property type="match status" value="1"/>
</dbReference>
<sequence length="242" mass="26885">MKKILLVSLGLTLTSMAISPAFADNHGLTTIEQKASYTLGSDIAKNFRDQGLEIDAKAFSLGLEDALQNRPLKLTEEEMVSAIDTVKQRMQKQQLEKQQTMARKNIDEGKKFLTENAKKEGIVTLDSGVQYKIITKGEGTSPTDEDTIYAHYRGTLIDGTEFDSSYQRGTPLKLQTGSVIKGWGEVLRRMKPGSKWEVYIPSEMAYGERGAGDAIGPNETLIFTIELVKFEAPEKTDKKVDK</sequence>
<organism evidence="6">
    <name type="scientific">hydrothermal vent metagenome</name>
    <dbReference type="NCBI Taxonomy" id="652676"/>
    <lineage>
        <taxon>unclassified sequences</taxon>
        <taxon>metagenomes</taxon>
        <taxon>ecological metagenomes</taxon>
    </lineage>
</organism>